<dbReference type="RefSeq" id="WP_143872006.1">
    <property type="nucleotide sequence ID" value="NZ_CP041660.1"/>
</dbReference>
<name>A0ABV1RN88_9ALTE</name>
<gene>
    <name evidence="1" type="ORF">ABS311_21215</name>
</gene>
<evidence type="ECO:0000313" key="2">
    <source>
        <dbReference type="Proteomes" id="UP001467690"/>
    </source>
</evidence>
<protein>
    <submittedName>
        <fullName evidence="1">BrnT family toxin</fullName>
    </submittedName>
</protein>
<dbReference type="EMBL" id="JBELOE010000297">
    <property type="protein sequence ID" value="MER2494402.1"/>
    <property type="molecule type" value="Genomic_DNA"/>
</dbReference>
<comment type="caution">
    <text evidence="1">The sequence shown here is derived from an EMBL/GenBank/DDBJ whole genome shotgun (WGS) entry which is preliminary data.</text>
</comment>
<reference evidence="1 2" key="1">
    <citation type="submission" date="2024-06" db="EMBL/GenBank/DDBJ databases">
        <authorList>
            <person name="Chen R.Y."/>
        </authorList>
    </citation>
    <scope>NUCLEOTIDE SEQUENCE [LARGE SCALE GENOMIC DNA]</scope>
    <source>
        <strain evidence="1 2">D2</strain>
    </source>
</reference>
<dbReference type="InterPro" id="IPR007460">
    <property type="entry name" value="BrnT_toxin"/>
</dbReference>
<dbReference type="Proteomes" id="UP001467690">
    <property type="component" value="Unassembled WGS sequence"/>
</dbReference>
<proteinExistence type="predicted"/>
<accession>A0ABV1RN88</accession>
<dbReference type="Pfam" id="PF04365">
    <property type="entry name" value="BrnT_toxin"/>
    <property type="match status" value="1"/>
</dbReference>
<dbReference type="InterPro" id="IPR038573">
    <property type="entry name" value="BrnT_sf"/>
</dbReference>
<organism evidence="1 2">
    <name type="scientific">Catenovulum sediminis</name>
    <dbReference type="NCBI Taxonomy" id="1740262"/>
    <lineage>
        <taxon>Bacteria</taxon>
        <taxon>Pseudomonadati</taxon>
        <taxon>Pseudomonadota</taxon>
        <taxon>Gammaproteobacteria</taxon>
        <taxon>Alteromonadales</taxon>
        <taxon>Alteromonadaceae</taxon>
        <taxon>Catenovulum</taxon>
    </lineage>
</organism>
<dbReference type="Gene3D" id="3.10.450.530">
    <property type="entry name" value="Ribonuclease toxin, BrnT, of type II toxin-antitoxin system"/>
    <property type="match status" value="1"/>
</dbReference>
<sequence length="90" mass="10856">MQFEWDENKNAINIQKHGIDFNDVLDMFNHPMVIQQDTRFAYYEDRWIGIGWLRYQIGVVVYTEREGDTIRIISARLATKQEVKRYEQSL</sequence>
<evidence type="ECO:0000313" key="1">
    <source>
        <dbReference type="EMBL" id="MER2494402.1"/>
    </source>
</evidence>
<keyword evidence="2" id="KW-1185">Reference proteome</keyword>